<organism evidence="2 3">
    <name type="scientific">Aspergillus coremiiformis</name>
    <dbReference type="NCBI Taxonomy" id="138285"/>
    <lineage>
        <taxon>Eukaryota</taxon>
        <taxon>Fungi</taxon>
        <taxon>Dikarya</taxon>
        <taxon>Ascomycota</taxon>
        <taxon>Pezizomycotina</taxon>
        <taxon>Eurotiomycetes</taxon>
        <taxon>Eurotiomycetidae</taxon>
        <taxon>Eurotiales</taxon>
        <taxon>Aspergillaceae</taxon>
        <taxon>Aspergillus</taxon>
        <taxon>Aspergillus subgen. Circumdati</taxon>
    </lineage>
</organism>
<keyword evidence="3" id="KW-1185">Reference proteome</keyword>
<sequence>MRNGNTNTNVILIPNPIPQFVHSFLLFSFNINSFPFFLFFLNRISFFRRIRSAYLNFFRG</sequence>
<dbReference type="EMBL" id="ML739067">
    <property type="protein sequence ID" value="KAE8354691.1"/>
    <property type="molecule type" value="Genomic_DNA"/>
</dbReference>
<feature type="transmembrane region" description="Helical" evidence="1">
    <location>
        <begin position="20"/>
        <end position="41"/>
    </location>
</feature>
<gene>
    <name evidence="2" type="ORF">BDV28DRAFT_130480</name>
</gene>
<name>A0A5N6ZAL2_9EURO</name>
<protein>
    <submittedName>
        <fullName evidence="2">Uncharacterized protein</fullName>
    </submittedName>
</protein>
<keyword evidence="1" id="KW-1133">Transmembrane helix</keyword>
<reference evidence="3" key="1">
    <citation type="submission" date="2019-04" db="EMBL/GenBank/DDBJ databases">
        <title>Friends and foes A comparative genomics studyof 23 Aspergillus species from section Flavi.</title>
        <authorList>
            <consortium name="DOE Joint Genome Institute"/>
            <person name="Kjaerbolling I."/>
            <person name="Vesth T."/>
            <person name="Frisvad J.C."/>
            <person name="Nybo J.L."/>
            <person name="Theobald S."/>
            <person name="Kildgaard S."/>
            <person name="Isbrandt T."/>
            <person name="Kuo A."/>
            <person name="Sato A."/>
            <person name="Lyhne E.K."/>
            <person name="Kogle M.E."/>
            <person name="Wiebenga A."/>
            <person name="Kun R.S."/>
            <person name="Lubbers R.J."/>
            <person name="Makela M.R."/>
            <person name="Barry K."/>
            <person name="Chovatia M."/>
            <person name="Clum A."/>
            <person name="Daum C."/>
            <person name="Haridas S."/>
            <person name="He G."/>
            <person name="LaButti K."/>
            <person name="Lipzen A."/>
            <person name="Mondo S."/>
            <person name="Riley R."/>
            <person name="Salamov A."/>
            <person name="Simmons B.A."/>
            <person name="Magnuson J.K."/>
            <person name="Henrissat B."/>
            <person name="Mortensen U.H."/>
            <person name="Larsen T.O."/>
            <person name="Devries R.P."/>
            <person name="Grigoriev I.V."/>
            <person name="Machida M."/>
            <person name="Baker S.E."/>
            <person name="Andersen M.R."/>
        </authorList>
    </citation>
    <scope>NUCLEOTIDE SEQUENCE [LARGE SCALE GENOMIC DNA]</scope>
    <source>
        <strain evidence="3">CBS 553.77</strain>
    </source>
</reference>
<dbReference type="Proteomes" id="UP000327118">
    <property type="component" value="Unassembled WGS sequence"/>
</dbReference>
<dbReference type="AlphaFoldDB" id="A0A5N6ZAL2"/>
<accession>A0A5N6ZAL2</accession>
<evidence type="ECO:0000313" key="2">
    <source>
        <dbReference type="EMBL" id="KAE8354691.1"/>
    </source>
</evidence>
<proteinExistence type="predicted"/>
<evidence type="ECO:0000256" key="1">
    <source>
        <dbReference type="SAM" id="Phobius"/>
    </source>
</evidence>
<keyword evidence="1" id="KW-0812">Transmembrane</keyword>
<evidence type="ECO:0000313" key="3">
    <source>
        <dbReference type="Proteomes" id="UP000327118"/>
    </source>
</evidence>
<keyword evidence="1" id="KW-0472">Membrane</keyword>